<dbReference type="AlphaFoldDB" id="A0A518C169"/>
<dbReference type="GO" id="GO:0008270">
    <property type="term" value="F:zinc ion binding"/>
    <property type="evidence" value="ECO:0007669"/>
    <property type="project" value="InterPro"/>
</dbReference>
<dbReference type="GO" id="GO:0004519">
    <property type="term" value="F:endonuclease activity"/>
    <property type="evidence" value="ECO:0007669"/>
    <property type="project" value="UniProtKB-KW"/>
</dbReference>
<dbReference type="Pfam" id="PF18780">
    <property type="entry name" value="HNH_repeat"/>
    <property type="match status" value="3"/>
</dbReference>
<protein>
    <submittedName>
        <fullName evidence="3">HNH endonuclease</fullName>
    </submittedName>
</protein>
<dbReference type="PANTHER" id="PTHR33877">
    <property type="entry name" value="SLL1193 PROTEIN"/>
    <property type="match status" value="1"/>
</dbReference>
<dbReference type="SMART" id="SM00507">
    <property type="entry name" value="HNHc"/>
    <property type="match status" value="1"/>
</dbReference>
<evidence type="ECO:0000256" key="1">
    <source>
        <dbReference type="SAM" id="MobiDB-lite"/>
    </source>
</evidence>
<keyword evidence="4" id="KW-1185">Reference proteome</keyword>
<dbReference type="InterPro" id="IPR003615">
    <property type="entry name" value="HNH_nuc"/>
</dbReference>
<name>A0A518C169_9BACT</name>
<dbReference type="PANTHER" id="PTHR33877:SF2">
    <property type="entry name" value="OS07G0170200 PROTEIN"/>
    <property type="match status" value="1"/>
</dbReference>
<dbReference type="GO" id="GO:0003676">
    <property type="term" value="F:nucleic acid binding"/>
    <property type="evidence" value="ECO:0007669"/>
    <property type="project" value="InterPro"/>
</dbReference>
<gene>
    <name evidence="3" type="ORF">Pan265_28370</name>
</gene>
<dbReference type="KEGG" id="mcad:Pan265_28370"/>
<dbReference type="OrthoDB" id="9802901at2"/>
<dbReference type="EMBL" id="CP036280">
    <property type="protein sequence ID" value="QDU72960.1"/>
    <property type="molecule type" value="Genomic_DNA"/>
</dbReference>
<reference evidence="3 4" key="1">
    <citation type="submission" date="2019-02" db="EMBL/GenBank/DDBJ databases">
        <title>Deep-cultivation of Planctomycetes and their phenomic and genomic characterization uncovers novel biology.</title>
        <authorList>
            <person name="Wiegand S."/>
            <person name="Jogler M."/>
            <person name="Boedeker C."/>
            <person name="Pinto D."/>
            <person name="Vollmers J."/>
            <person name="Rivas-Marin E."/>
            <person name="Kohn T."/>
            <person name="Peeters S.H."/>
            <person name="Heuer A."/>
            <person name="Rast P."/>
            <person name="Oberbeckmann S."/>
            <person name="Bunk B."/>
            <person name="Jeske O."/>
            <person name="Meyerdierks A."/>
            <person name="Storesund J.E."/>
            <person name="Kallscheuer N."/>
            <person name="Luecker S."/>
            <person name="Lage O.M."/>
            <person name="Pohl T."/>
            <person name="Merkel B.J."/>
            <person name="Hornburger P."/>
            <person name="Mueller R.-W."/>
            <person name="Bruemmer F."/>
            <person name="Labrenz M."/>
            <person name="Spormann A.M."/>
            <person name="Op den Camp H."/>
            <person name="Overmann J."/>
            <person name="Amann R."/>
            <person name="Jetten M.S.M."/>
            <person name="Mascher T."/>
            <person name="Medema M.H."/>
            <person name="Devos D.P."/>
            <person name="Kaster A.-K."/>
            <person name="Ovreas L."/>
            <person name="Rohde M."/>
            <person name="Galperin M.Y."/>
            <person name="Jogler C."/>
        </authorList>
    </citation>
    <scope>NUCLEOTIDE SEQUENCE [LARGE SCALE GENOMIC DNA]</scope>
    <source>
        <strain evidence="3 4">Pan265</strain>
    </source>
</reference>
<dbReference type="InterPro" id="IPR041025">
    <property type="entry name" value="HNH_repeat"/>
</dbReference>
<dbReference type="Proteomes" id="UP000320386">
    <property type="component" value="Chromosome"/>
</dbReference>
<evidence type="ECO:0000313" key="4">
    <source>
        <dbReference type="Proteomes" id="UP000320386"/>
    </source>
</evidence>
<evidence type="ECO:0000313" key="3">
    <source>
        <dbReference type="EMBL" id="QDU72960.1"/>
    </source>
</evidence>
<dbReference type="Pfam" id="PF01844">
    <property type="entry name" value="HNH"/>
    <property type="match status" value="1"/>
</dbReference>
<dbReference type="CDD" id="cd00085">
    <property type="entry name" value="HNHc"/>
    <property type="match status" value="1"/>
</dbReference>
<feature type="region of interest" description="Disordered" evidence="1">
    <location>
        <begin position="197"/>
        <end position="221"/>
    </location>
</feature>
<dbReference type="InterPro" id="IPR002711">
    <property type="entry name" value="HNH"/>
</dbReference>
<evidence type="ECO:0000259" key="2">
    <source>
        <dbReference type="SMART" id="SM00507"/>
    </source>
</evidence>
<proteinExistence type="predicted"/>
<keyword evidence="3" id="KW-0540">Nuclease</keyword>
<sequence>MTAMRFELGPDRSSIDDKTLLDDLANVAGRICNGSPTVEQYREHGTYHPSTLIKRFGSWNDALVQAGLATTHYNAGIPKERAVSDLREVATRLGKQTLTQDEYANHGQFSAAPLLRVFGDWSTALKACGLKPSRRYRIPNEELFENIERMWRELGRQPKHREVVKPYSDFSAGTYERRFGSWRKALEAFVEHMNSPFPEVEEEGRERESPRQSPTPVPNRKSRTVNYRLRFLVLRRDGFRCCLCGATPAVTPGVRLHVDHVKAWSEGGETVLDNLQTCCERCNLGKSNLDLEPPGIQ</sequence>
<keyword evidence="3" id="KW-0255">Endonuclease</keyword>
<keyword evidence="3" id="KW-0378">Hydrolase</keyword>
<dbReference type="RefSeq" id="WP_145447103.1">
    <property type="nucleotide sequence ID" value="NZ_CP036280.1"/>
</dbReference>
<organism evidence="3 4">
    <name type="scientific">Mucisphaera calidilacus</name>
    <dbReference type="NCBI Taxonomy" id="2527982"/>
    <lineage>
        <taxon>Bacteria</taxon>
        <taxon>Pseudomonadati</taxon>
        <taxon>Planctomycetota</taxon>
        <taxon>Phycisphaerae</taxon>
        <taxon>Phycisphaerales</taxon>
        <taxon>Phycisphaeraceae</taxon>
        <taxon>Mucisphaera</taxon>
    </lineage>
</organism>
<accession>A0A518C169</accession>
<dbReference type="Gene3D" id="1.10.30.50">
    <property type="match status" value="1"/>
</dbReference>
<dbReference type="InterPro" id="IPR052892">
    <property type="entry name" value="NA-targeting_endonuclease"/>
</dbReference>
<feature type="domain" description="HNH nuclease" evidence="2">
    <location>
        <begin position="228"/>
        <end position="284"/>
    </location>
</feature>